<dbReference type="PRINTS" id="PR00385">
    <property type="entry name" value="P450"/>
</dbReference>
<dbReference type="Proteomes" id="UP001147752">
    <property type="component" value="Unassembled WGS sequence"/>
</dbReference>
<evidence type="ECO:0000256" key="5">
    <source>
        <dbReference type="ARBA" id="ARBA00023002"/>
    </source>
</evidence>
<keyword evidence="10" id="KW-0472">Membrane</keyword>
<dbReference type="InterPro" id="IPR002401">
    <property type="entry name" value="Cyt_P450_E_grp-I"/>
</dbReference>
<dbReference type="PANTHER" id="PTHR24287:SF1">
    <property type="entry name" value="P450, PUTATIVE (EUROFUNG)-RELATED"/>
    <property type="match status" value="1"/>
</dbReference>
<reference evidence="11" key="2">
    <citation type="journal article" date="2023" name="IMA Fungus">
        <title>Comparative genomic study of the Penicillium genus elucidates a diverse pangenome and 15 lateral gene transfer events.</title>
        <authorList>
            <person name="Petersen C."/>
            <person name="Sorensen T."/>
            <person name="Nielsen M.R."/>
            <person name="Sondergaard T.E."/>
            <person name="Sorensen J.L."/>
            <person name="Fitzpatrick D.A."/>
            <person name="Frisvad J.C."/>
            <person name="Nielsen K.L."/>
        </authorList>
    </citation>
    <scope>NUCLEOTIDE SEQUENCE</scope>
    <source>
        <strain evidence="11">IBT 3081</strain>
    </source>
</reference>
<dbReference type="GO" id="GO:0043386">
    <property type="term" value="P:mycotoxin biosynthetic process"/>
    <property type="evidence" value="ECO:0007669"/>
    <property type="project" value="UniProtKB-ARBA"/>
</dbReference>
<dbReference type="SUPFAM" id="SSF48264">
    <property type="entry name" value="Cytochrome P450"/>
    <property type="match status" value="1"/>
</dbReference>
<reference evidence="11" key="1">
    <citation type="submission" date="2022-12" db="EMBL/GenBank/DDBJ databases">
        <authorList>
            <person name="Petersen C."/>
        </authorList>
    </citation>
    <scope>NUCLEOTIDE SEQUENCE</scope>
    <source>
        <strain evidence="11">IBT 3081</strain>
    </source>
</reference>
<proteinExistence type="inferred from homology"/>
<evidence type="ECO:0000256" key="2">
    <source>
        <dbReference type="ARBA" id="ARBA00010617"/>
    </source>
</evidence>
<keyword evidence="5 9" id="KW-0560">Oxidoreductase</keyword>
<keyword evidence="7 9" id="KW-0503">Monooxygenase</keyword>
<comment type="similarity">
    <text evidence="2 9">Belongs to the cytochrome P450 family.</text>
</comment>
<dbReference type="GO" id="GO:0016705">
    <property type="term" value="F:oxidoreductase activity, acting on paired donors, with incorporation or reduction of molecular oxygen"/>
    <property type="evidence" value="ECO:0007669"/>
    <property type="project" value="InterPro"/>
</dbReference>
<comment type="cofactor">
    <cofactor evidence="1 8">
        <name>heme</name>
        <dbReference type="ChEBI" id="CHEBI:30413"/>
    </cofactor>
</comment>
<sequence length="515" mass="58482">MALVSFDLLHIHFYGLVAGAVFIIWSLAKSVQAFQRWSYARENGCLPPAHSVCHGLFGLGMGMEIAKAGPEHRFLELIRGWHRSYGPTFKARIANRRLIFTTNPQNIQTILALKFNDFSVGSTRLSAVRPLLGNGIFGVEGGAWEHSRALLRPNFSRTQINDTELYESHIVDLIGQIPRDGSTIDLLPLFLKGTLDTATEFLFGESAHTLRKEGSSAGIAFSKAFDVAQDVTTLRFRLGPLAMFYRRKEFIKAVRDVRAYVDRFVQKTIDYRVAVDSGRKVDEDIKRLTDSRYVFSYELSKQTLDKTNITDQLLSIMFAGRDTTANFLSIVFFVLARQPDVWDRLRKEVIALDGQKPSFEVLKSMTYLTWVLNETLRLYPIAPFNMREAKQDTYLPLGGGPDGKSPVHVPKGHEVIFSIYTMHRENEIYGPDADEFRPERWETLRPGWAYIPFNGGPRTCIGQQFALTEAGYTIVRIMQEFESIETRDPKPWTESFGLTLWNANGTKVAFKPVQN</sequence>
<dbReference type="CDD" id="cd11063">
    <property type="entry name" value="CYP52"/>
    <property type="match status" value="1"/>
</dbReference>
<dbReference type="Pfam" id="PF00067">
    <property type="entry name" value="p450"/>
    <property type="match status" value="1"/>
</dbReference>
<keyword evidence="4 8" id="KW-0479">Metal-binding</keyword>
<evidence type="ECO:0000313" key="11">
    <source>
        <dbReference type="EMBL" id="KAJ5375688.1"/>
    </source>
</evidence>
<evidence type="ECO:0000256" key="10">
    <source>
        <dbReference type="SAM" id="Phobius"/>
    </source>
</evidence>
<evidence type="ECO:0000313" key="12">
    <source>
        <dbReference type="Proteomes" id="UP001147752"/>
    </source>
</evidence>
<comment type="caution">
    <text evidence="11">The sequence shown here is derived from an EMBL/GenBank/DDBJ whole genome shotgun (WGS) entry which is preliminary data.</text>
</comment>
<evidence type="ECO:0000256" key="8">
    <source>
        <dbReference type="PIRSR" id="PIRSR602401-1"/>
    </source>
</evidence>
<keyword evidence="10" id="KW-0812">Transmembrane</keyword>
<evidence type="ECO:0000256" key="4">
    <source>
        <dbReference type="ARBA" id="ARBA00022723"/>
    </source>
</evidence>
<organism evidence="11 12">
    <name type="scientific">Penicillium concentricum</name>
    <dbReference type="NCBI Taxonomy" id="293559"/>
    <lineage>
        <taxon>Eukaryota</taxon>
        <taxon>Fungi</taxon>
        <taxon>Dikarya</taxon>
        <taxon>Ascomycota</taxon>
        <taxon>Pezizomycotina</taxon>
        <taxon>Eurotiomycetes</taxon>
        <taxon>Eurotiomycetidae</taxon>
        <taxon>Eurotiales</taxon>
        <taxon>Aspergillaceae</taxon>
        <taxon>Penicillium</taxon>
    </lineage>
</organism>
<evidence type="ECO:0000256" key="1">
    <source>
        <dbReference type="ARBA" id="ARBA00001971"/>
    </source>
</evidence>
<dbReference type="PRINTS" id="PR00463">
    <property type="entry name" value="EP450I"/>
</dbReference>
<dbReference type="GO" id="GO:0005506">
    <property type="term" value="F:iron ion binding"/>
    <property type="evidence" value="ECO:0007669"/>
    <property type="project" value="InterPro"/>
</dbReference>
<feature type="transmembrane region" description="Helical" evidence="10">
    <location>
        <begin position="12"/>
        <end position="28"/>
    </location>
</feature>
<keyword evidence="3 8" id="KW-0349">Heme</keyword>
<evidence type="ECO:0000256" key="3">
    <source>
        <dbReference type="ARBA" id="ARBA00022617"/>
    </source>
</evidence>
<evidence type="ECO:0000256" key="6">
    <source>
        <dbReference type="ARBA" id="ARBA00023004"/>
    </source>
</evidence>
<protein>
    <submittedName>
        <fullName evidence="11">Cytochrome P450</fullName>
    </submittedName>
</protein>
<name>A0A9W9SGE6_9EURO</name>
<feature type="binding site" description="axial binding residue" evidence="8">
    <location>
        <position position="460"/>
    </location>
    <ligand>
        <name>heme</name>
        <dbReference type="ChEBI" id="CHEBI:30413"/>
    </ligand>
    <ligandPart>
        <name>Fe</name>
        <dbReference type="ChEBI" id="CHEBI:18248"/>
    </ligandPart>
</feature>
<evidence type="ECO:0000256" key="7">
    <source>
        <dbReference type="ARBA" id="ARBA00023033"/>
    </source>
</evidence>
<keyword evidence="12" id="KW-1185">Reference proteome</keyword>
<gene>
    <name evidence="11" type="ORF">N7517_007694</name>
</gene>
<dbReference type="InterPro" id="IPR017972">
    <property type="entry name" value="Cyt_P450_CS"/>
</dbReference>
<keyword evidence="6 8" id="KW-0408">Iron</keyword>
<dbReference type="InterPro" id="IPR047146">
    <property type="entry name" value="Cyt_P450_E_CYP52_fungi"/>
</dbReference>
<dbReference type="EMBL" id="JAPZBT010000002">
    <property type="protein sequence ID" value="KAJ5375688.1"/>
    <property type="molecule type" value="Genomic_DNA"/>
</dbReference>
<dbReference type="PANTHER" id="PTHR24287">
    <property type="entry name" value="P450, PUTATIVE (EUROFUNG)-RELATED"/>
    <property type="match status" value="1"/>
</dbReference>
<dbReference type="PROSITE" id="PS00086">
    <property type="entry name" value="CYTOCHROME_P450"/>
    <property type="match status" value="1"/>
</dbReference>
<keyword evidence="10" id="KW-1133">Transmembrane helix</keyword>
<dbReference type="InterPro" id="IPR001128">
    <property type="entry name" value="Cyt_P450"/>
</dbReference>
<dbReference type="InterPro" id="IPR036396">
    <property type="entry name" value="Cyt_P450_sf"/>
</dbReference>
<dbReference type="RefSeq" id="XP_056581674.1">
    <property type="nucleotide sequence ID" value="XM_056725424.1"/>
</dbReference>
<dbReference type="GeneID" id="81464607"/>
<dbReference type="GO" id="GO:0020037">
    <property type="term" value="F:heme binding"/>
    <property type="evidence" value="ECO:0007669"/>
    <property type="project" value="InterPro"/>
</dbReference>
<evidence type="ECO:0000256" key="9">
    <source>
        <dbReference type="RuleBase" id="RU000461"/>
    </source>
</evidence>
<dbReference type="Gene3D" id="1.10.630.10">
    <property type="entry name" value="Cytochrome P450"/>
    <property type="match status" value="1"/>
</dbReference>
<dbReference type="OrthoDB" id="1470350at2759"/>
<accession>A0A9W9SGE6</accession>
<dbReference type="AlphaFoldDB" id="A0A9W9SGE6"/>
<dbReference type="GO" id="GO:0004497">
    <property type="term" value="F:monooxygenase activity"/>
    <property type="evidence" value="ECO:0007669"/>
    <property type="project" value="UniProtKB-KW"/>
</dbReference>